<evidence type="ECO:0000256" key="4">
    <source>
        <dbReference type="RuleBase" id="RU000363"/>
    </source>
</evidence>
<dbReference type="OrthoDB" id="5296at2759"/>
<dbReference type="EMBL" id="CP009403">
    <property type="protein sequence ID" value="AIO01735.1"/>
    <property type="molecule type" value="Genomic_DNA"/>
</dbReference>
<gene>
    <name evidence="5" type="ORF">LPMP_341090</name>
</gene>
<keyword evidence="2" id="KW-0521">NADP</keyword>
<dbReference type="InterPro" id="IPR051468">
    <property type="entry name" value="Fungal_SecMetab_SDRs"/>
</dbReference>
<name>A0A088S2G5_LEIPA</name>
<dbReference type="GeneID" id="22578614"/>
<reference evidence="5 6" key="1">
    <citation type="journal article" date="2015" name="Sci. Rep.">
        <title>The genome of Leishmania panamensis: insights into genomics of the L. (Viannia) subgenus.</title>
        <authorList>
            <person name="Llanes A."/>
            <person name="Restrepo C.M."/>
            <person name="Vecchio G.D."/>
            <person name="Anguizola F.J."/>
            <person name="Lleonart R."/>
        </authorList>
    </citation>
    <scope>NUCLEOTIDE SEQUENCE [LARGE SCALE GENOMIC DNA]</scope>
    <source>
        <strain evidence="5 6">MHOM/PA/94/PSC-1</strain>
    </source>
</reference>
<protein>
    <submittedName>
        <fullName evidence="5">Short chain dehydrogenase, putative</fullName>
    </submittedName>
</protein>
<dbReference type="VEuPathDB" id="TriTrypDB:LPMP_341090"/>
<comment type="similarity">
    <text evidence="1 4">Belongs to the short-chain dehydrogenases/reductases (SDR) family.</text>
</comment>
<dbReference type="SUPFAM" id="SSF51735">
    <property type="entry name" value="NAD(P)-binding Rossmann-fold domains"/>
    <property type="match status" value="1"/>
</dbReference>
<accession>A0A088S2G5</accession>
<evidence type="ECO:0000256" key="2">
    <source>
        <dbReference type="ARBA" id="ARBA00022857"/>
    </source>
</evidence>
<dbReference type="PANTHER" id="PTHR43544">
    <property type="entry name" value="SHORT-CHAIN DEHYDROGENASE/REDUCTASE"/>
    <property type="match status" value="1"/>
</dbReference>
<dbReference type="InterPro" id="IPR020904">
    <property type="entry name" value="Sc_DH/Rdtase_CS"/>
</dbReference>
<dbReference type="Gene3D" id="3.40.50.720">
    <property type="entry name" value="NAD(P)-binding Rossmann-like Domain"/>
    <property type="match status" value="1"/>
</dbReference>
<dbReference type="KEGG" id="lpan:LPMP_341090"/>
<dbReference type="CDD" id="cd05324">
    <property type="entry name" value="carb_red_PTCR-like_SDR_c"/>
    <property type="match status" value="1"/>
</dbReference>
<dbReference type="eggNOG" id="KOG1208">
    <property type="taxonomic scope" value="Eukaryota"/>
</dbReference>
<dbReference type="InterPro" id="IPR036291">
    <property type="entry name" value="NAD(P)-bd_dom_sf"/>
</dbReference>
<dbReference type="GO" id="GO:0016616">
    <property type="term" value="F:oxidoreductase activity, acting on the CH-OH group of donors, NAD or NADP as acceptor"/>
    <property type="evidence" value="ECO:0007669"/>
    <property type="project" value="InterPro"/>
</dbReference>
<dbReference type="InterPro" id="IPR045313">
    <property type="entry name" value="CBR1-like"/>
</dbReference>
<dbReference type="PROSITE" id="PS00061">
    <property type="entry name" value="ADH_SHORT"/>
    <property type="match status" value="1"/>
</dbReference>
<dbReference type="PRINTS" id="PR00080">
    <property type="entry name" value="SDRFAMILY"/>
</dbReference>
<dbReference type="VEuPathDB" id="TriTrypDB:LPAL13_340016500"/>
<evidence type="ECO:0000256" key="3">
    <source>
        <dbReference type="ARBA" id="ARBA00023002"/>
    </source>
</evidence>
<dbReference type="GO" id="GO:0005737">
    <property type="term" value="C:cytoplasm"/>
    <property type="evidence" value="ECO:0007669"/>
    <property type="project" value="TreeGrafter"/>
</dbReference>
<dbReference type="Pfam" id="PF00106">
    <property type="entry name" value="adh_short"/>
    <property type="match status" value="1"/>
</dbReference>
<evidence type="ECO:0000313" key="5">
    <source>
        <dbReference type="EMBL" id="AIO01735.1"/>
    </source>
</evidence>
<dbReference type="AlphaFoldDB" id="A0A088S2G5"/>
<sequence>MKSVFITGGNRGIGLETARQMGKLGYYVIISCRSEEQAKASMEKLSADGVKADYVIMDVVDESSVAKAAAELSKKLNGVLDVLINNAGYYAPRGDMSRVNLDDMRKCYEVNVIGAICVTNHFLDMVKKSPAGRIVNVGSIMGSCELGVSTLSSAPYSCSKAAMNMYTVNLASSLKDTNVKVNCAHPGWVKTNMGGADAPLEVTEGAETSVYLATLPPDGSTGGFFHKQNRLAW</sequence>
<keyword evidence="3" id="KW-0560">Oxidoreductase</keyword>
<proteinExistence type="inferred from homology"/>
<dbReference type="PRINTS" id="PR00081">
    <property type="entry name" value="GDHRDH"/>
</dbReference>
<evidence type="ECO:0000256" key="1">
    <source>
        <dbReference type="ARBA" id="ARBA00006484"/>
    </source>
</evidence>
<dbReference type="PANTHER" id="PTHR43544:SF7">
    <property type="entry name" value="NADB-LER2"/>
    <property type="match status" value="1"/>
</dbReference>
<evidence type="ECO:0000313" key="6">
    <source>
        <dbReference type="Proteomes" id="UP000063063"/>
    </source>
</evidence>
<keyword evidence="6" id="KW-1185">Reference proteome</keyword>
<organism evidence="5 6">
    <name type="scientific">Leishmania panamensis</name>
    <dbReference type="NCBI Taxonomy" id="5679"/>
    <lineage>
        <taxon>Eukaryota</taxon>
        <taxon>Discoba</taxon>
        <taxon>Euglenozoa</taxon>
        <taxon>Kinetoplastea</taxon>
        <taxon>Metakinetoplastina</taxon>
        <taxon>Trypanosomatida</taxon>
        <taxon>Trypanosomatidae</taxon>
        <taxon>Leishmaniinae</taxon>
        <taxon>Leishmania</taxon>
        <taxon>Leishmania guyanensis species complex</taxon>
    </lineage>
</organism>
<dbReference type="RefSeq" id="XP_010702535.1">
    <property type="nucleotide sequence ID" value="XM_010704233.1"/>
</dbReference>
<dbReference type="Proteomes" id="UP000063063">
    <property type="component" value="Chromosome 34"/>
</dbReference>
<dbReference type="InterPro" id="IPR002347">
    <property type="entry name" value="SDR_fam"/>
</dbReference>